<reference evidence="7 8" key="1">
    <citation type="submission" date="2016-07" db="EMBL/GenBank/DDBJ databases">
        <title>Pervasive Adenine N6-methylation of Active Genes in Fungi.</title>
        <authorList>
            <consortium name="DOE Joint Genome Institute"/>
            <person name="Mondo S.J."/>
            <person name="Dannebaum R.O."/>
            <person name="Kuo R.C."/>
            <person name="Labutti K."/>
            <person name="Haridas S."/>
            <person name="Kuo A."/>
            <person name="Salamov A."/>
            <person name="Ahrendt S.R."/>
            <person name="Lipzen A."/>
            <person name="Sullivan W."/>
            <person name="Andreopoulos W.B."/>
            <person name="Clum A."/>
            <person name="Lindquist E."/>
            <person name="Daum C."/>
            <person name="Ramamoorthy G.K."/>
            <person name="Gryganskyi A."/>
            <person name="Culley D."/>
            <person name="Magnuson J.K."/>
            <person name="James T.Y."/>
            <person name="O'Malley M.A."/>
            <person name="Stajich J.E."/>
            <person name="Spatafora J.W."/>
            <person name="Visel A."/>
            <person name="Grigoriev I.V."/>
        </authorList>
    </citation>
    <scope>NUCLEOTIDE SEQUENCE [LARGE SCALE GENOMIC DNA]</scope>
    <source>
        <strain evidence="7 8">NRRL 2496</strain>
    </source>
</reference>
<comment type="caution">
    <text evidence="7">The sequence shown here is derived from an EMBL/GenBank/DDBJ whole genome shotgun (WGS) entry which is preliminary data.</text>
</comment>
<evidence type="ECO:0000256" key="4">
    <source>
        <dbReference type="SAM" id="MobiDB-lite"/>
    </source>
</evidence>
<comment type="similarity">
    <text evidence="1">Belongs to the IF-3 family.</text>
</comment>
<dbReference type="STRING" id="13706.A0A1X2HGB1"/>
<dbReference type="Proteomes" id="UP000242180">
    <property type="component" value="Unassembled WGS sequence"/>
</dbReference>
<keyword evidence="2" id="KW-0396">Initiation factor</keyword>
<sequence length="220" mass="25242">MSLLRICTRRLPGVNLYQHKPVVQPTLWHRTFVTKPKPKPVSPLSTNTEKPAPAPMDRPRRDEEIVSRYITFVNAEGEAQRRVPLKRVLDSIDRNQYFLIEVDPNANPPVCRLFDKKLMFAKQKQQKKNKTAKPGATEKEIQFAWNVSDHDMQHKLGKARQLLEKGNKVKIEIVTKKGQIRPTQPEQQEVIQRVANHLDGFKAKKPAFSGGMCAILYSQS</sequence>
<organism evidence="7 8">
    <name type="scientific">Syncephalastrum racemosum</name>
    <name type="common">Filamentous fungus</name>
    <dbReference type="NCBI Taxonomy" id="13706"/>
    <lineage>
        <taxon>Eukaryota</taxon>
        <taxon>Fungi</taxon>
        <taxon>Fungi incertae sedis</taxon>
        <taxon>Mucoromycota</taxon>
        <taxon>Mucoromycotina</taxon>
        <taxon>Mucoromycetes</taxon>
        <taxon>Mucorales</taxon>
        <taxon>Syncephalastraceae</taxon>
        <taxon>Syncephalastrum</taxon>
    </lineage>
</organism>
<evidence type="ECO:0000259" key="5">
    <source>
        <dbReference type="Pfam" id="PF00707"/>
    </source>
</evidence>
<dbReference type="Pfam" id="PF00707">
    <property type="entry name" value="IF3_C"/>
    <property type="match status" value="1"/>
</dbReference>
<dbReference type="PANTHER" id="PTHR10938:SF0">
    <property type="entry name" value="TRANSLATION INITIATION FACTOR IF-3, MITOCHONDRIAL"/>
    <property type="match status" value="1"/>
</dbReference>
<dbReference type="OMA" id="TWNMAPS"/>
<dbReference type="InterPro" id="IPR036788">
    <property type="entry name" value="T_IF-3_C_sf"/>
</dbReference>
<dbReference type="SUPFAM" id="SSF54364">
    <property type="entry name" value="Translation initiation factor IF3, N-terminal domain"/>
    <property type="match status" value="1"/>
</dbReference>
<dbReference type="Pfam" id="PF05198">
    <property type="entry name" value="IF3_N"/>
    <property type="match status" value="1"/>
</dbReference>
<dbReference type="InterPro" id="IPR001288">
    <property type="entry name" value="Translation_initiation_fac_3"/>
</dbReference>
<dbReference type="PANTHER" id="PTHR10938">
    <property type="entry name" value="TRANSLATION INITIATION FACTOR IF-3"/>
    <property type="match status" value="1"/>
</dbReference>
<dbReference type="FunCoup" id="A0A1X2HGB1">
    <property type="interactions" value="190"/>
</dbReference>
<accession>A0A1X2HGB1</accession>
<evidence type="ECO:0000313" key="8">
    <source>
        <dbReference type="Proteomes" id="UP000242180"/>
    </source>
</evidence>
<dbReference type="GO" id="GO:0070124">
    <property type="term" value="P:mitochondrial translational initiation"/>
    <property type="evidence" value="ECO:0007669"/>
    <property type="project" value="TreeGrafter"/>
</dbReference>
<evidence type="ECO:0000256" key="2">
    <source>
        <dbReference type="ARBA" id="ARBA00022540"/>
    </source>
</evidence>
<keyword evidence="3" id="KW-0648">Protein biosynthesis</keyword>
<dbReference type="GO" id="GO:0032790">
    <property type="term" value="P:ribosome disassembly"/>
    <property type="evidence" value="ECO:0007669"/>
    <property type="project" value="TreeGrafter"/>
</dbReference>
<dbReference type="InParanoid" id="A0A1X2HGB1"/>
<name>A0A1X2HGB1_SYNRA</name>
<feature type="domain" description="Translation initiation factor 3 N-terminal" evidence="6">
    <location>
        <begin position="62"/>
        <end position="128"/>
    </location>
</feature>
<dbReference type="GO" id="GO:0005739">
    <property type="term" value="C:mitochondrion"/>
    <property type="evidence" value="ECO:0007669"/>
    <property type="project" value="TreeGrafter"/>
</dbReference>
<feature type="region of interest" description="Disordered" evidence="4">
    <location>
        <begin position="34"/>
        <end position="59"/>
    </location>
</feature>
<proteinExistence type="inferred from homology"/>
<dbReference type="EMBL" id="MCGN01000004">
    <property type="protein sequence ID" value="ORY98005.1"/>
    <property type="molecule type" value="Genomic_DNA"/>
</dbReference>
<dbReference type="AlphaFoldDB" id="A0A1X2HGB1"/>
<evidence type="ECO:0008006" key="9">
    <source>
        <dbReference type="Google" id="ProtNLM"/>
    </source>
</evidence>
<dbReference type="InterPro" id="IPR019814">
    <property type="entry name" value="Translation_initiation_fac_3_N"/>
</dbReference>
<evidence type="ECO:0000256" key="1">
    <source>
        <dbReference type="ARBA" id="ARBA00005439"/>
    </source>
</evidence>
<protein>
    <recommendedName>
        <fullName evidence="9">Translation initiation factor IF-3, C-terminal domain-domain-containing protein</fullName>
    </recommendedName>
</protein>
<keyword evidence="8" id="KW-1185">Reference proteome</keyword>
<evidence type="ECO:0000313" key="7">
    <source>
        <dbReference type="EMBL" id="ORY98005.1"/>
    </source>
</evidence>
<evidence type="ECO:0000256" key="3">
    <source>
        <dbReference type="ARBA" id="ARBA00022917"/>
    </source>
</evidence>
<dbReference type="GO" id="GO:0003743">
    <property type="term" value="F:translation initiation factor activity"/>
    <property type="evidence" value="ECO:0007669"/>
    <property type="project" value="UniProtKB-KW"/>
</dbReference>
<dbReference type="SUPFAM" id="SSF55200">
    <property type="entry name" value="Translation initiation factor IF3, C-terminal domain"/>
    <property type="match status" value="1"/>
</dbReference>
<dbReference type="Gene3D" id="3.30.110.10">
    <property type="entry name" value="Translation initiation factor 3 (IF-3), C-terminal domain"/>
    <property type="match status" value="1"/>
</dbReference>
<feature type="domain" description="Translation initiation factor 3 C-terminal" evidence="5">
    <location>
        <begin position="139"/>
        <end position="201"/>
    </location>
</feature>
<evidence type="ECO:0000259" key="6">
    <source>
        <dbReference type="Pfam" id="PF05198"/>
    </source>
</evidence>
<dbReference type="InterPro" id="IPR036787">
    <property type="entry name" value="T_IF-3_N_sf"/>
</dbReference>
<dbReference type="Gene3D" id="3.10.20.80">
    <property type="entry name" value="Translation initiation factor 3 (IF-3), N-terminal domain"/>
    <property type="match status" value="1"/>
</dbReference>
<dbReference type="GO" id="GO:0043022">
    <property type="term" value="F:ribosome binding"/>
    <property type="evidence" value="ECO:0007669"/>
    <property type="project" value="TreeGrafter"/>
</dbReference>
<dbReference type="NCBIfam" id="TIGR00168">
    <property type="entry name" value="infC"/>
    <property type="match status" value="1"/>
</dbReference>
<gene>
    <name evidence="7" type="ORF">BCR43DRAFT_490712</name>
</gene>
<dbReference type="OrthoDB" id="21573at2759"/>
<dbReference type="InterPro" id="IPR019815">
    <property type="entry name" value="Translation_initiation_fac_3_C"/>
</dbReference>